<dbReference type="Proteomes" id="UP001596989">
    <property type="component" value="Unassembled WGS sequence"/>
</dbReference>
<dbReference type="EMBL" id="JBHTJZ010000012">
    <property type="protein sequence ID" value="MFD0960026.1"/>
    <property type="molecule type" value="Genomic_DNA"/>
</dbReference>
<feature type="transmembrane region" description="Helical" evidence="1">
    <location>
        <begin position="240"/>
        <end position="258"/>
    </location>
</feature>
<comment type="caution">
    <text evidence="2">The sequence shown here is derived from an EMBL/GenBank/DDBJ whole genome shotgun (WGS) entry which is preliminary data.</text>
</comment>
<feature type="transmembrane region" description="Helical" evidence="1">
    <location>
        <begin position="21"/>
        <end position="39"/>
    </location>
</feature>
<evidence type="ECO:0000313" key="3">
    <source>
        <dbReference type="Proteomes" id="UP001596989"/>
    </source>
</evidence>
<dbReference type="Pfam" id="PF12679">
    <property type="entry name" value="ABC2_membrane_2"/>
    <property type="match status" value="1"/>
</dbReference>
<reference evidence="3" key="1">
    <citation type="journal article" date="2019" name="Int. J. Syst. Evol. Microbiol.">
        <title>The Global Catalogue of Microorganisms (GCM) 10K type strain sequencing project: providing services to taxonomists for standard genome sequencing and annotation.</title>
        <authorList>
            <consortium name="The Broad Institute Genomics Platform"/>
            <consortium name="The Broad Institute Genome Sequencing Center for Infectious Disease"/>
            <person name="Wu L."/>
            <person name="Ma J."/>
        </authorList>
    </citation>
    <scope>NUCLEOTIDE SEQUENCE [LARGE SCALE GENOMIC DNA]</scope>
    <source>
        <strain evidence="3">CCUG 59129</strain>
    </source>
</reference>
<keyword evidence="1" id="KW-0472">Membrane</keyword>
<organism evidence="2 3">
    <name type="scientific">Paenibacillus chungangensis</name>
    <dbReference type="NCBI Taxonomy" id="696535"/>
    <lineage>
        <taxon>Bacteria</taxon>
        <taxon>Bacillati</taxon>
        <taxon>Bacillota</taxon>
        <taxon>Bacilli</taxon>
        <taxon>Bacillales</taxon>
        <taxon>Paenibacillaceae</taxon>
        <taxon>Paenibacillus</taxon>
    </lineage>
</organism>
<evidence type="ECO:0000313" key="2">
    <source>
        <dbReference type="EMBL" id="MFD0960026.1"/>
    </source>
</evidence>
<dbReference type="RefSeq" id="WP_377564347.1">
    <property type="nucleotide sequence ID" value="NZ_JBHTJZ010000012.1"/>
</dbReference>
<evidence type="ECO:0000256" key="1">
    <source>
        <dbReference type="SAM" id="Phobius"/>
    </source>
</evidence>
<keyword evidence="1" id="KW-0812">Transmembrane</keyword>
<feature type="transmembrane region" description="Helical" evidence="1">
    <location>
        <begin position="110"/>
        <end position="134"/>
    </location>
</feature>
<keyword evidence="1" id="KW-1133">Transmembrane helix</keyword>
<gene>
    <name evidence="2" type="ORF">ACFQ2I_11535</name>
</gene>
<dbReference type="PANTHER" id="PTHR37305">
    <property type="entry name" value="INTEGRAL MEMBRANE PROTEIN-RELATED"/>
    <property type="match status" value="1"/>
</dbReference>
<proteinExistence type="predicted"/>
<sequence length="318" mass="35651">MSNFIGLIRNENMKIYRRPRTWVLIALLLMAVALMSGVMKWEENRTDQTGWEQRVSSYVEGLQQYLAEQGEVGEEERSMLENEITLNQYYLEHEINPFALTHWEYVQNSAGLIILVTLLTVIIAADMVAAEFTWGTIKLLLVGPASRTKILLSKYAVTLTFALTLLLLCFASAYLAGGILEGFASSSEPRIAVDASGIVQEGSMLAHVLQTYGYSVVSLVMYVTMAFMISAAFRSSSMAIAFSLLFMLLGTTLSAMLSKFEWSKYLLFSNIDLTNYLEGGTPLRPEMTLSFSITMLLLYYVVFQVTAWLLFTKRDVAA</sequence>
<name>A0ABW3HR81_9BACL</name>
<feature type="transmembrane region" description="Helical" evidence="1">
    <location>
        <begin position="289"/>
        <end position="311"/>
    </location>
</feature>
<dbReference type="PANTHER" id="PTHR37305:SF1">
    <property type="entry name" value="MEMBRANE PROTEIN"/>
    <property type="match status" value="1"/>
</dbReference>
<keyword evidence="3" id="KW-1185">Reference proteome</keyword>
<accession>A0ABW3HR81</accession>
<feature type="transmembrane region" description="Helical" evidence="1">
    <location>
        <begin position="212"/>
        <end position="233"/>
    </location>
</feature>
<protein>
    <submittedName>
        <fullName evidence="2">ABC transporter permease</fullName>
    </submittedName>
</protein>
<feature type="transmembrane region" description="Helical" evidence="1">
    <location>
        <begin position="155"/>
        <end position="176"/>
    </location>
</feature>